<dbReference type="EMBL" id="MVBN01000001">
    <property type="protein sequence ID" value="OOK83865.1"/>
    <property type="molecule type" value="Genomic_DNA"/>
</dbReference>
<name>A0A1V3XXC3_MYCKA</name>
<evidence type="ECO:0000313" key="1">
    <source>
        <dbReference type="EMBL" id="OOK82267.1"/>
    </source>
</evidence>
<proteinExistence type="predicted"/>
<sequence>MNVVAALLRCGGLTGLRVGSVPHASRAVRAKHHREDEQ</sequence>
<comment type="caution">
    <text evidence="2">The sequence shown here is derived from an EMBL/GenBank/DDBJ whole genome shotgun (WGS) entry which is preliminary data.</text>
</comment>
<dbReference type="Proteomes" id="UP000188532">
    <property type="component" value="Unassembled WGS sequence"/>
</dbReference>
<dbReference type="EMBL" id="MVBM01000001">
    <property type="protein sequence ID" value="OOK82267.1"/>
    <property type="molecule type" value="Genomic_DNA"/>
</dbReference>
<reference evidence="3 4" key="1">
    <citation type="submission" date="2017-02" db="EMBL/GenBank/DDBJ databases">
        <title>Complete genome sequences of Mycobacterium kansasii strains isolated from rhesus macaques.</title>
        <authorList>
            <person name="Panda A."/>
            <person name="Nagaraj S."/>
            <person name="Zhao X."/>
            <person name="Tettelin H."/>
            <person name="Detolla L.J."/>
        </authorList>
    </citation>
    <scope>NUCLEOTIDE SEQUENCE [LARGE SCALE GENOMIC DNA]</scope>
    <source>
        <strain evidence="2 3">11-3469</strain>
        <strain evidence="1 4">11-3813</strain>
    </source>
</reference>
<evidence type="ECO:0000313" key="3">
    <source>
        <dbReference type="Proteomes" id="UP000188532"/>
    </source>
</evidence>
<dbReference type="AlphaFoldDB" id="A0A1V3XXC3"/>
<protein>
    <submittedName>
        <fullName evidence="2">Uncharacterized protein</fullName>
    </submittedName>
</protein>
<dbReference type="Proteomes" id="UP000189229">
    <property type="component" value="Unassembled WGS sequence"/>
</dbReference>
<accession>A0A1V3XXC3</accession>
<evidence type="ECO:0000313" key="2">
    <source>
        <dbReference type="EMBL" id="OOK83865.1"/>
    </source>
</evidence>
<organism evidence="2 3">
    <name type="scientific">Mycobacterium kansasii</name>
    <dbReference type="NCBI Taxonomy" id="1768"/>
    <lineage>
        <taxon>Bacteria</taxon>
        <taxon>Bacillati</taxon>
        <taxon>Actinomycetota</taxon>
        <taxon>Actinomycetes</taxon>
        <taxon>Mycobacteriales</taxon>
        <taxon>Mycobacteriaceae</taxon>
        <taxon>Mycobacterium</taxon>
    </lineage>
</organism>
<evidence type="ECO:0000313" key="4">
    <source>
        <dbReference type="Proteomes" id="UP000189229"/>
    </source>
</evidence>
<gene>
    <name evidence="2" type="ORF">BZL29_1157</name>
    <name evidence="1" type="ORF">BZL30_0708</name>
</gene>